<accession>A0A8K0UZE7</accession>
<sequence length="161" mass="17700">MLAGCGLGQTVTDAAVSATQTIFYKQIKTLRLDFWGREALNMDRRESSSPSQPVMVRVLQLRDRRGLDDAVYQQLVDGGEALLGDALLASRAVVVKPGTAASLSMPMEAQAEYVAVVALFRDPDTQKDNWRLVLTREDLDPDKARVIEVGERGLVLVAQKK</sequence>
<evidence type="ECO:0000313" key="2">
    <source>
        <dbReference type="Proteomes" id="UP000659047"/>
    </source>
</evidence>
<comment type="caution">
    <text evidence="1">The sequence shown here is derived from an EMBL/GenBank/DDBJ whole genome shotgun (WGS) entry which is preliminary data.</text>
</comment>
<dbReference type="InterPro" id="IPR038706">
    <property type="entry name" value="Type_VI_SciN-like_sf"/>
</dbReference>
<gene>
    <name evidence="1" type="primary">tssJ</name>
    <name evidence="1" type="ORF">JJB97_02325</name>
</gene>
<dbReference type="NCBIfam" id="TIGR03352">
    <property type="entry name" value="VI_chp_3"/>
    <property type="match status" value="1"/>
</dbReference>
<dbReference type="Gene3D" id="2.60.40.4150">
    <property type="entry name" value="Type VI secretion system, lipoprotein SciN"/>
    <property type="match status" value="1"/>
</dbReference>
<name>A0A8K0UZE7_9ENTR</name>
<dbReference type="Proteomes" id="UP000659047">
    <property type="component" value="Unassembled WGS sequence"/>
</dbReference>
<keyword evidence="2" id="KW-1185">Reference proteome</keyword>
<dbReference type="EMBL" id="JAEPBH010000004">
    <property type="protein sequence ID" value="MBK4714189.1"/>
    <property type="molecule type" value="Genomic_DNA"/>
</dbReference>
<dbReference type="PANTHER" id="PTHR37625">
    <property type="entry name" value="OUTER MEMBRANE LIPOPROTEIN-RELATED"/>
    <property type="match status" value="1"/>
</dbReference>
<dbReference type="InterPro" id="IPR017734">
    <property type="entry name" value="T6SS_SciN"/>
</dbReference>
<organism evidence="1 2">
    <name type="scientific">Tenebrionibacter intestinalis</name>
    <dbReference type="NCBI Taxonomy" id="2799638"/>
    <lineage>
        <taxon>Bacteria</taxon>
        <taxon>Pseudomonadati</taxon>
        <taxon>Pseudomonadota</taxon>
        <taxon>Gammaproteobacteria</taxon>
        <taxon>Enterobacterales</taxon>
        <taxon>Enterobacteriaceae</taxon>
        <taxon>Tenebrionibacter/Tenebrionicola group</taxon>
        <taxon>Tenebrionibacter</taxon>
    </lineage>
</organism>
<protein>
    <submittedName>
        <fullName evidence="1">Type VI secretion system lipoprotein TssJ</fullName>
    </submittedName>
</protein>
<evidence type="ECO:0000313" key="1">
    <source>
        <dbReference type="EMBL" id="MBK4714189.1"/>
    </source>
</evidence>
<dbReference type="Pfam" id="PF12790">
    <property type="entry name" value="T6SS-SciN"/>
    <property type="match status" value="1"/>
</dbReference>
<reference evidence="1" key="1">
    <citation type="submission" date="2021-01" db="EMBL/GenBank/DDBJ databases">
        <title>Intestinitalea alba gen. nov., sp. nov., a novel genus of the family Enterobacteriaceae, isolated from the gut of the plastic-eating mealworm Tenebrio molitor L.</title>
        <authorList>
            <person name="Yang Y."/>
        </authorList>
    </citation>
    <scope>NUCLEOTIDE SEQUENCE</scope>
    <source>
        <strain evidence="1">BIT-L3</strain>
    </source>
</reference>
<dbReference type="AlphaFoldDB" id="A0A8K0UZE7"/>
<dbReference type="PANTHER" id="PTHR37625:SF4">
    <property type="entry name" value="OUTER MEMBRANE LIPOPROTEIN"/>
    <property type="match status" value="1"/>
</dbReference>
<keyword evidence="1" id="KW-0449">Lipoprotein</keyword>
<proteinExistence type="predicted"/>